<evidence type="ECO:0000256" key="1">
    <source>
        <dbReference type="ARBA" id="ARBA00001974"/>
    </source>
</evidence>
<comment type="cofactor">
    <cofactor evidence="1">
        <name>FAD</name>
        <dbReference type="ChEBI" id="CHEBI:57692"/>
    </cofactor>
</comment>
<keyword evidence="3" id="KW-0274">FAD</keyword>
<dbReference type="Pfam" id="PF07992">
    <property type="entry name" value="Pyr_redox_2"/>
    <property type="match status" value="1"/>
</dbReference>
<sequence length="409" mass="45837">MNKQRCIIVGASHAAGELCASLRKEGWTGSITVVGDEAYLPYNRPPLSKTFLAGEKSIDDLLIRHEQAYVKADIEMKLGCRVEKIDREQKEITLNNDEILSYDKLILTTGARPRTMDMPGADAENVFYLRSIYDADRIRPYIKKGRRAVIIGGGYIGLETAAMLVSTGMQVTLLEREPRILNRVAAPEISQFFTRIHTEEGVELITDVEISQLKGDKQINEVVCSDGRSFEADLVIIGIGVITNSELAEEVGLEINNGIVVNAFAETNDPDILAAGDCTYHFNKHYQRWLRLESIQNAVEQAKVAARTICGTRQEYDQIPWFWSDQYDLKLQIAGLSTGYDNLIVRGDLSEGRKISFFYFKENTLLAVDAVNSPQEFMFGKRALAQSLRLDREKLVDSSISMKAILLQA</sequence>
<dbReference type="SUPFAM" id="SSF51905">
    <property type="entry name" value="FAD/NAD(P)-binding domain"/>
    <property type="match status" value="2"/>
</dbReference>
<dbReference type="Gene3D" id="3.50.50.60">
    <property type="entry name" value="FAD/NAD(P)-binding domain"/>
    <property type="match status" value="2"/>
</dbReference>
<gene>
    <name evidence="7" type="ORF">COA71_03475</name>
</gene>
<dbReference type="PANTHER" id="PTHR43557:SF2">
    <property type="entry name" value="RIESKE DOMAIN-CONTAINING PROTEIN-RELATED"/>
    <property type="match status" value="1"/>
</dbReference>
<accession>A0A2A5CGF1</accession>
<dbReference type="InterPro" id="IPR028202">
    <property type="entry name" value="Reductase_C"/>
</dbReference>
<evidence type="ECO:0000259" key="6">
    <source>
        <dbReference type="Pfam" id="PF14759"/>
    </source>
</evidence>
<proteinExistence type="predicted"/>
<dbReference type="InterPro" id="IPR016156">
    <property type="entry name" value="FAD/NAD-linked_Rdtase_dimer_sf"/>
</dbReference>
<evidence type="ECO:0000313" key="8">
    <source>
        <dbReference type="Proteomes" id="UP000228987"/>
    </source>
</evidence>
<keyword evidence="4" id="KW-0560">Oxidoreductase</keyword>
<dbReference type="Pfam" id="PF14759">
    <property type="entry name" value="Reductase_C"/>
    <property type="match status" value="1"/>
</dbReference>
<feature type="domain" description="Reductase C-terminal" evidence="6">
    <location>
        <begin position="321"/>
        <end position="406"/>
    </location>
</feature>
<evidence type="ECO:0000259" key="5">
    <source>
        <dbReference type="Pfam" id="PF07992"/>
    </source>
</evidence>
<dbReference type="GO" id="GO:0005737">
    <property type="term" value="C:cytoplasm"/>
    <property type="evidence" value="ECO:0007669"/>
    <property type="project" value="TreeGrafter"/>
</dbReference>
<dbReference type="SUPFAM" id="SSF55424">
    <property type="entry name" value="FAD/NAD-linked reductases, dimerisation (C-terminal) domain"/>
    <property type="match status" value="1"/>
</dbReference>
<organism evidence="7 8">
    <name type="scientific">SAR86 cluster bacterium</name>
    <dbReference type="NCBI Taxonomy" id="2030880"/>
    <lineage>
        <taxon>Bacteria</taxon>
        <taxon>Pseudomonadati</taxon>
        <taxon>Pseudomonadota</taxon>
        <taxon>Gammaproteobacteria</taxon>
        <taxon>SAR86 cluster</taxon>
    </lineage>
</organism>
<dbReference type="PANTHER" id="PTHR43557">
    <property type="entry name" value="APOPTOSIS-INDUCING FACTOR 1"/>
    <property type="match status" value="1"/>
</dbReference>
<dbReference type="PRINTS" id="PR00411">
    <property type="entry name" value="PNDRDTASEI"/>
</dbReference>
<dbReference type="GO" id="GO:0016651">
    <property type="term" value="F:oxidoreductase activity, acting on NAD(P)H"/>
    <property type="evidence" value="ECO:0007669"/>
    <property type="project" value="TreeGrafter"/>
</dbReference>
<evidence type="ECO:0000256" key="4">
    <source>
        <dbReference type="ARBA" id="ARBA00023002"/>
    </source>
</evidence>
<name>A0A2A5CGF1_9GAMM</name>
<dbReference type="AlphaFoldDB" id="A0A2A5CGF1"/>
<dbReference type="InterPro" id="IPR036188">
    <property type="entry name" value="FAD/NAD-bd_sf"/>
</dbReference>
<protein>
    <submittedName>
        <fullName evidence="7">Pyridine nucleotide-disulfide oxidoreductase</fullName>
    </submittedName>
</protein>
<reference evidence="8" key="1">
    <citation type="submission" date="2017-08" db="EMBL/GenBank/DDBJ databases">
        <title>A dynamic microbial community with high functional redundancy inhabits the cold, oxic subseafloor aquifer.</title>
        <authorList>
            <person name="Tully B.J."/>
            <person name="Wheat C.G."/>
            <person name="Glazer B.T."/>
            <person name="Huber J.A."/>
        </authorList>
    </citation>
    <scope>NUCLEOTIDE SEQUENCE [LARGE SCALE GENOMIC DNA]</scope>
</reference>
<evidence type="ECO:0000313" key="7">
    <source>
        <dbReference type="EMBL" id="PCJ42585.1"/>
    </source>
</evidence>
<comment type="caution">
    <text evidence="7">The sequence shown here is derived from an EMBL/GenBank/DDBJ whole genome shotgun (WGS) entry which is preliminary data.</text>
</comment>
<dbReference type="InterPro" id="IPR050446">
    <property type="entry name" value="FAD-oxidoreductase/Apoptosis"/>
</dbReference>
<dbReference type="InterPro" id="IPR023753">
    <property type="entry name" value="FAD/NAD-binding_dom"/>
</dbReference>
<dbReference type="Gene3D" id="3.30.390.30">
    <property type="match status" value="1"/>
</dbReference>
<feature type="domain" description="FAD/NAD(P)-binding" evidence="5">
    <location>
        <begin position="5"/>
        <end position="302"/>
    </location>
</feature>
<dbReference type="PRINTS" id="PR00368">
    <property type="entry name" value="FADPNR"/>
</dbReference>
<evidence type="ECO:0000256" key="2">
    <source>
        <dbReference type="ARBA" id="ARBA00022630"/>
    </source>
</evidence>
<dbReference type="EMBL" id="NVWI01000002">
    <property type="protein sequence ID" value="PCJ42585.1"/>
    <property type="molecule type" value="Genomic_DNA"/>
</dbReference>
<dbReference type="Proteomes" id="UP000228987">
    <property type="component" value="Unassembled WGS sequence"/>
</dbReference>
<evidence type="ECO:0000256" key="3">
    <source>
        <dbReference type="ARBA" id="ARBA00022827"/>
    </source>
</evidence>
<keyword evidence="2" id="KW-0285">Flavoprotein</keyword>